<dbReference type="PANTHER" id="PTHR18964:SF170">
    <property type="entry name" value="SUGAR KINASE"/>
    <property type="match status" value="1"/>
</dbReference>
<gene>
    <name evidence="2" type="ORF">WF834_04500</name>
</gene>
<protein>
    <submittedName>
        <fullName evidence="2">ROK family protein</fullName>
    </submittedName>
</protein>
<dbReference type="Proteomes" id="UP001373196">
    <property type="component" value="Unassembled WGS sequence"/>
</dbReference>
<sequence length="306" mass="32770">MKVMVFDVGGTEIKYSVMDEGLNRTDAGSVPTPQDTQKHFLDTLYALYSPHRDEVSGIAMALPGFVDTRTGFVSNGGALLYNTGTQVGQLVRERCGCPVTLENDGKAAALAELQAGALQGCCNAAVFIIGTGVGGGIIANGQLVRGIHFTAGEYSFVNTNADEWENTGKTMACQCSTTNLLQWYRARRGLPTDAPMNGRQFFDAANAGEPEALEVLERFCKAVAVQIYNLTVLLDVEKVAIGGGISKQPLLLDSLRRVYAGLFASRGDSPYMIGLPRTEIVPCHFSSEANQVGALYACLHTVGRMD</sequence>
<evidence type="ECO:0000256" key="1">
    <source>
        <dbReference type="ARBA" id="ARBA00006479"/>
    </source>
</evidence>
<evidence type="ECO:0000313" key="2">
    <source>
        <dbReference type="EMBL" id="MEJ5195440.1"/>
    </source>
</evidence>
<dbReference type="RefSeq" id="WP_339395033.1">
    <property type="nucleotide sequence ID" value="NZ_JBBFGL010000003.1"/>
</dbReference>
<proteinExistence type="inferred from homology"/>
<reference evidence="2" key="1">
    <citation type="submission" date="2024-03" db="EMBL/GenBank/DDBJ databases">
        <authorList>
            <person name="Plomp N."/>
            <person name="Harmsen H.J."/>
        </authorList>
    </citation>
    <scope>NUCLEOTIDE SEQUENCE</scope>
    <source>
        <strain evidence="2">HTF-128</strain>
    </source>
</reference>
<dbReference type="InterPro" id="IPR000600">
    <property type="entry name" value="ROK"/>
</dbReference>
<dbReference type="CDD" id="cd24152">
    <property type="entry name" value="ASKHA_NBD_ROK-like"/>
    <property type="match status" value="1"/>
</dbReference>
<evidence type="ECO:0000313" key="3">
    <source>
        <dbReference type="Proteomes" id="UP001373196"/>
    </source>
</evidence>
<dbReference type="AlphaFoldDB" id="A0AB35Y266"/>
<organism evidence="2 3">
    <name type="scientific">Faecalibacterium wellingii</name>
    <dbReference type="NCBI Taxonomy" id="2929491"/>
    <lineage>
        <taxon>Bacteria</taxon>
        <taxon>Bacillati</taxon>
        <taxon>Bacillota</taxon>
        <taxon>Clostridia</taxon>
        <taxon>Eubacteriales</taxon>
        <taxon>Oscillospiraceae</taxon>
        <taxon>Faecalibacterium</taxon>
    </lineage>
</organism>
<name>A0AB35Y266_9FIRM</name>
<dbReference type="Gene3D" id="3.30.420.40">
    <property type="match status" value="2"/>
</dbReference>
<dbReference type="Pfam" id="PF00480">
    <property type="entry name" value="ROK"/>
    <property type="match status" value="1"/>
</dbReference>
<comment type="similarity">
    <text evidence="1">Belongs to the ROK (NagC/XylR) family.</text>
</comment>
<accession>A0AB35Y266</accession>
<dbReference type="InterPro" id="IPR043129">
    <property type="entry name" value="ATPase_NBD"/>
</dbReference>
<comment type="caution">
    <text evidence="2">The sequence shown here is derived from an EMBL/GenBank/DDBJ whole genome shotgun (WGS) entry which is preliminary data.</text>
</comment>
<dbReference type="EMBL" id="JBBFGL010000003">
    <property type="protein sequence ID" value="MEJ5195440.1"/>
    <property type="molecule type" value="Genomic_DNA"/>
</dbReference>
<dbReference type="SUPFAM" id="SSF53067">
    <property type="entry name" value="Actin-like ATPase domain"/>
    <property type="match status" value="1"/>
</dbReference>
<dbReference type="PANTHER" id="PTHR18964">
    <property type="entry name" value="ROK (REPRESSOR, ORF, KINASE) FAMILY"/>
    <property type="match status" value="1"/>
</dbReference>